<dbReference type="InterPro" id="IPR006597">
    <property type="entry name" value="Sel1-like"/>
</dbReference>
<organism evidence="2 3">
    <name type="scientific">Roseibium aquae</name>
    <dbReference type="NCBI Taxonomy" id="1323746"/>
    <lineage>
        <taxon>Bacteria</taxon>
        <taxon>Pseudomonadati</taxon>
        <taxon>Pseudomonadota</taxon>
        <taxon>Alphaproteobacteria</taxon>
        <taxon>Hyphomicrobiales</taxon>
        <taxon>Stappiaceae</taxon>
        <taxon>Roseibium</taxon>
    </lineage>
</organism>
<dbReference type="Gene3D" id="1.25.40.10">
    <property type="entry name" value="Tetratricopeptide repeat domain"/>
    <property type="match status" value="2"/>
</dbReference>
<dbReference type="InterPro" id="IPR050767">
    <property type="entry name" value="Sel1_AlgK"/>
</dbReference>
<evidence type="ECO:0000313" key="2">
    <source>
        <dbReference type="EMBL" id="GGB54364.1"/>
    </source>
</evidence>
<sequence>MRAGVAAVCLSGWVLAPVPAAAFDTGSPAPQAIAPNALSPTEALRSGARKYYAGDKEGALMALRYAAENGQPMAAWKLGEMYASGDGVQEDDVKAFEYYSQIVREHGDDRPDDPDAPFVSSAFVALGTYYMNGINGVVPKNISRARQIFTHAASYFGDADAQYHLGRLYQGSSDRLAVRWYNLAAIKGHVPAQARLGETLYAMGSSEDRQARGLMWMTVARKQAFGADTDWINALHEQYFALASEPVRTLARGMAENWIENNRPDIVAARQQPVQ</sequence>
<dbReference type="InterPro" id="IPR011990">
    <property type="entry name" value="TPR-like_helical_dom_sf"/>
</dbReference>
<proteinExistence type="predicted"/>
<reference evidence="2" key="2">
    <citation type="submission" date="2020-09" db="EMBL/GenBank/DDBJ databases">
        <authorList>
            <person name="Sun Q."/>
            <person name="Zhou Y."/>
        </authorList>
    </citation>
    <scope>NUCLEOTIDE SEQUENCE</scope>
    <source>
        <strain evidence="2">CGMCC 1.12426</strain>
    </source>
</reference>
<gene>
    <name evidence="2" type="ORF">GCM10011316_28010</name>
</gene>
<dbReference type="PANTHER" id="PTHR11102">
    <property type="entry name" value="SEL-1-LIKE PROTEIN"/>
    <property type="match status" value="1"/>
</dbReference>
<evidence type="ECO:0000313" key="3">
    <source>
        <dbReference type="Proteomes" id="UP000605148"/>
    </source>
</evidence>
<dbReference type="AlphaFoldDB" id="A0A916X1J7"/>
<dbReference type="PANTHER" id="PTHR11102:SF160">
    <property type="entry name" value="ERAD-ASSOCIATED E3 UBIQUITIN-PROTEIN LIGASE COMPONENT HRD3"/>
    <property type="match status" value="1"/>
</dbReference>
<keyword evidence="3" id="KW-1185">Reference proteome</keyword>
<keyword evidence="1" id="KW-0732">Signal</keyword>
<reference evidence="2" key="1">
    <citation type="journal article" date="2014" name="Int. J. Syst. Evol. Microbiol.">
        <title>Complete genome sequence of Corynebacterium casei LMG S-19264T (=DSM 44701T), isolated from a smear-ripened cheese.</title>
        <authorList>
            <consortium name="US DOE Joint Genome Institute (JGI-PGF)"/>
            <person name="Walter F."/>
            <person name="Albersmeier A."/>
            <person name="Kalinowski J."/>
            <person name="Ruckert C."/>
        </authorList>
    </citation>
    <scope>NUCLEOTIDE SEQUENCE</scope>
    <source>
        <strain evidence="2">CGMCC 1.12426</strain>
    </source>
</reference>
<name>A0A916X1J7_9HYPH</name>
<dbReference type="EMBL" id="BMFA01000008">
    <property type="protein sequence ID" value="GGB54364.1"/>
    <property type="molecule type" value="Genomic_DNA"/>
</dbReference>
<accession>A0A916X1J7</accession>
<protein>
    <submittedName>
        <fullName evidence="2">Exopolysaccharide production negative regulator</fullName>
    </submittedName>
</protein>
<dbReference type="SMART" id="SM00671">
    <property type="entry name" value="SEL1"/>
    <property type="match status" value="3"/>
</dbReference>
<feature type="chain" id="PRO_5037687324" evidence="1">
    <location>
        <begin position="23"/>
        <end position="275"/>
    </location>
</feature>
<dbReference type="SUPFAM" id="SSF81901">
    <property type="entry name" value="HCP-like"/>
    <property type="match status" value="1"/>
</dbReference>
<dbReference type="Proteomes" id="UP000605148">
    <property type="component" value="Unassembled WGS sequence"/>
</dbReference>
<dbReference type="Pfam" id="PF08238">
    <property type="entry name" value="Sel1"/>
    <property type="match status" value="4"/>
</dbReference>
<feature type="signal peptide" evidence="1">
    <location>
        <begin position="1"/>
        <end position="22"/>
    </location>
</feature>
<evidence type="ECO:0000256" key="1">
    <source>
        <dbReference type="SAM" id="SignalP"/>
    </source>
</evidence>
<comment type="caution">
    <text evidence="2">The sequence shown here is derived from an EMBL/GenBank/DDBJ whole genome shotgun (WGS) entry which is preliminary data.</text>
</comment>